<evidence type="ECO:0000256" key="7">
    <source>
        <dbReference type="ARBA" id="ARBA00022723"/>
    </source>
</evidence>
<dbReference type="HOGENOM" id="CLU_021802_0_2_0"/>
<dbReference type="EC" id="3.5.1.18" evidence="5"/>
<dbReference type="eggNOG" id="COG0624">
    <property type="taxonomic scope" value="Bacteria"/>
</dbReference>
<dbReference type="InterPro" id="IPR010182">
    <property type="entry name" value="ArgE/DapE"/>
</dbReference>
<dbReference type="SUPFAM" id="SSF53187">
    <property type="entry name" value="Zn-dependent exopeptidases"/>
    <property type="match status" value="1"/>
</dbReference>
<comment type="cofactor">
    <cofactor evidence="1">
        <name>Co(2+)</name>
        <dbReference type="ChEBI" id="CHEBI:48828"/>
    </cofactor>
</comment>
<comment type="caution">
    <text evidence="13">The sequence shown here is derived from an EMBL/GenBank/DDBJ whole genome shotgun (WGS) entry which is preliminary data.</text>
</comment>
<dbReference type="GO" id="GO:0009014">
    <property type="term" value="F:succinyl-diaminopimelate desuccinylase activity"/>
    <property type="evidence" value="ECO:0007669"/>
    <property type="project" value="UniProtKB-EC"/>
</dbReference>
<evidence type="ECO:0000256" key="11">
    <source>
        <dbReference type="ARBA" id="ARBA00051301"/>
    </source>
</evidence>
<protein>
    <recommendedName>
        <fullName evidence="6">Probable succinyl-diaminopimelate desuccinylase</fullName>
        <ecNumber evidence="5">3.5.1.18</ecNumber>
    </recommendedName>
</protein>
<dbReference type="GO" id="GO:0009089">
    <property type="term" value="P:lysine biosynthetic process via diaminopimelate"/>
    <property type="evidence" value="ECO:0007669"/>
    <property type="project" value="UniProtKB-UniPathway"/>
</dbReference>
<dbReference type="STRING" id="765420.OSCT_1187"/>
<accession>E1ICY6</accession>
<dbReference type="OrthoDB" id="9792335at2"/>
<organism evidence="13 14">
    <name type="scientific">Oscillochloris trichoides DG-6</name>
    <dbReference type="NCBI Taxonomy" id="765420"/>
    <lineage>
        <taxon>Bacteria</taxon>
        <taxon>Bacillati</taxon>
        <taxon>Chloroflexota</taxon>
        <taxon>Chloroflexia</taxon>
        <taxon>Chloroflexales</taxon>
        <taxon>Chloroflexineae</taxon>
        <taxon>Oscillochloridaceae</taxon>
        <taxon>Oscillochloris</taxon>
    </lineage>
</organism>
<dbReference type="SUPFAM" id="SSF55031">
    <property type="entry name" value="Bacterial exopeptidase dimerisation domain"/>
    <property type="match status" value="1"/>
</dbReference>
<reference evidence="13 14" key="1">
    <citation type="journal article" date="2011" name="J. Bacteriol.">
        <title>Draft genome sequence of the anoxygenic filamentous phototrophic bacterium Oscillochloris trichoides subsp. DG-6.</title>
        <authorList>
            <person name="Kuznetsov B.B."/>
            <person name="Ivanovsky R.N."/>
            <person name="Keppen O.I."/>
            <person name="Sukhacheva M.V."/>
            <person name="Bumazhkin B.K."/>
            <person name="Patutina E.O."/>
            <person name="Beletsky A.V."/>
            <person name="Mardanov A.V."/>
            <person name="Baslerov R.V."/>
            <person name="Panteleeva A.N."/>
            <person name="Kolganova T.V."/>
            <person name="Ravin N.V."/>
            <person name="Skryabin K.G."/>
        </authorList>
    </citation>
    <scope>NUCLEOTIDE SEQUENCE [LARGE SCALE GENOMIC DNA]</scope>
    <source>
        <strain evidence="13 14">DG-6</strain>
    </source>
</reference>
<evidence type="ECO:0000256" key="9">
    <source>
        <dbReference type="ARBA" id="ARBA00022833"/>
    </source>
</evidence>
<evidence type="ECO:0000256" key="5">
    <source>
        <dbReference type="ARBA" id="ARBA00011921"/>
    </source>
</evidence>
<evidence type="ECO:0000256" key="2">
    <source>
        <dbReference type="ARBA" id="ARBA00001947"/>
    </source>
</evidence>
<comment type="catalytic activity">
    <reaction evidence="11">
        <text>N-succinyl-(2S,6S)-2,6-diaminopimelate + H2O = (2S,6S)-2,6-diaminopimelate + succinate</text>
        <dbReference type="Rhea" id="RHEA:22608"/>
        <dbReference type="ChEBI" id="CHEBI:15377"/>
        <dbReference type="ChEBI" id="CHEBI:30031"/>
        <dbReference type="ChEBI" id="CHEBI:57609"/>
        <dbReference type="ChEBI" id="CHEBI:58087"/>
        <dbReference type="EC" id="3.5.1.18"/>
    </reaction>
</comment>
<gene>
    <name evidence="13" type="ORF">OSCT_1187</name>
</gene>
<dbReference type="Gene3D" id="3.40.630.10">
    <property type="entry name" value="Zn peptidases"/>
    <property type="match status" value="1"/>
</dbReference>
<evidence type="ECO:0000256" key="3">
    <source>
        <dbReference type="ARBA" id="ARBA00005130"/>
    </source>
</evidence>
<evidence type="ECO:0000256" key="8">
    <source>
        <dbReference type="ARBA" id="ARBA00022801"/>
    </source>
</evidence>
<evidence type="ECO:0000256" key="1">
    <source>
        <dbReference type="ARBA" id="ARBA00001941"/>
    </source>
</evidence>
<dbReference type="AlphaFoldDB" id="E1ICY6"/>
<dbReference type="Pfam" id="PF01546">
    <property type="entry name" value="Peptidase_M20"/>
    <property type="match status" value="1"/>
</dbReference>
<comment type="pathway">
    <text evidence="3">Amino-acid biosynthesis; L-lysine biosynthesis via DAP pathway; LL-2,6-diaminopimelate from (S)-tetrahydrodipicolinate (succinylase route): step 3/3.</text>
</comment>
<dbReference type="GO" id="GO:0046872">
    <property type="term" value="F:metal ion binding"/>
    <property type="evidence" value="ECO:0007669"/>
    <property type="project" value="UniProtKB-KW"/>
</dbReference>
<sequence>MPQTLTPTEHRVLAAIDMDGLIAYLSELVAIPSLGGSPEENLAQEHVAAQLTRMGFEVDSWQIDLPTVQAHPACSWEVAREAALGVVATLPGAGDGPSLLLNGHVDVVPAGDVASWRFPPWQASIENGRIYGRGALDMKSGLCCAIFAAKAIQTAGIRLRGDLRIQSVVGEEDGGLGTLASLLRGHRADAAIIMEPTELRVAPAQAGAHNFRITVRGLAAHGCVREEGVSAVEKFVPIQHALLELERRRNARDHGPLFMHYELPNAICIGTVRAGNWASSVPDTLVAEGRYGIAVGEDPLLARHELEAAVAQAAADDSWLRDHPPTVEWWGGTFDPGATPVDHPVVAELASALTDATGAPAILNGMTYGSDMRLLVNVGQIPSVLFGPGDIRRAHCPDEYVDIADLRAVTRTLALTVLRFCGVV</sequence>
<keyword evidence="8" id="KW-0378">Hydrolase</keyword>
<dbReference type="UniPathway" id="UPA00034">
    <property type="reaction ID" value="UER00021"/>
</dbReference>
<keyword evidence="9" id="KW-0862">Zinc</keyword>
<dbReference type="InterPro" id="IPR036264">
    <property type="entry name" value="Bact_exopeptidase_dim_dom"/>
</dbReference>
<evidence type="ECO:0000259" key="12">
    <source>
        <dbReference type="Pfam" id="PF07687"/>
    </source>
</evidence>
<keyword evidence="10" id="KW-0170">Cobalt</keyword>
<dbReference type="Gene3D" id="3.30.70.360">
    <property type="match status" value="1"/>
</dbReference>
<dbReference type="Pfam" id="PF07687">
    <property type="entry name" value="M20_dimer"/>
    <property type="match status" value="1"/>
</dbReference>
<dbReference type="InterPro" id="IPR002933">
    <property type="entry name" value="Peptidase_M20"/>
</dbReference>
<comment type="cofactor">
    <cofactor evidence="2">
        <name>Zn(2+)</name>
        <dbReference type="ChEBI" id="CHEBI:29105"/>
    </cofactor>
</comment>
<evidence type="ECO:0000256" key="10">
    <source>
        <dbReference type="ARBA" id="ARBA00023285"/>
    </source>
</evidence>
<evidence type="ECO:0000313" key="13">
    <source>
        <dbReference type="EMBL" id="EFO80956.1"/>
    </source>
</evidence>
<dbReference type="Proteomes" id="UP000054010">
    <property type="component" value="Unassembled WGS sequence"/>
</dbReference>
<dbReference type="InterPro" id="IPR011650">
    <property type="entry name" value="Peptidase_M20_dimer"/>
</dbReference>
<comment type="similarity">
    <text evidence="4">Belongs to the peptidase M20A family.</text>
</comment>
<name>E1ICY6_9CHLR</name>
<dbReference type="PANTHER" id="PTHR43808">
    <property type="entry name" value="ACETYLORNITHINE DEACETYLASE"/>
    <property type="match status" value="1"/>
</dbReference>
<dbReference type="PANTHER" id="PTHR43808:SF25">
    <property type="entry name" value="PEPTIDASE M20 DIMERISATION DOMAIN-CONTAINING PROTEIN"/>
    <property type="match status" value="1"/>
</dbReference>
<keyword evidence="14" id="KW-1185">Reference proteome</keyword>
<evidence type="ECO:0000313" key="14">
    <source>
        <dbReference type="Proteomes" id="UP000054010"/>
    </source>
</evidence>
<dbReference type="PROSITE" id="PS00758">
    <property type="entry name" value="ARGE_DAPE_CPG2_1"/>
    <property type="match status" value="1"/>
</dbReference>
<evidence type="ECO:0000256" key="4">
    <source>
        <dbReference type="ARBA" id="ARBA00006247"/>
    </source>
</evidence>
<dbReference type="InterPro" id="IPR001261">
    <property type="entry name" value="ArgE/DapE_CS"/>
</dbReference>
<proteinExistence type="inferred from homology"/>
<evidence type="ECO:0000256" key="6">
    <source>
        <dbReference type="ARBA" id="ARBA00016853"/>
    </source>
</evidence>
<keyword evidence="7" id="KW-0479">Metal-binding</keyword>
<dbReference type="InterPro" id="IPR050072">
    <property type="entry name" value="Peptidase_M20A"/>
</dbReference>
<feature type="domain" description="Peptidase M20 dimerisation" evidence="12">
    <location>
        <begin position="205"/>
        <end position="316"/>
    </location>
</feature>
<dbReference type="EMBL" id="ADVR01000033">
    <property type="protein sequence ID" value="EFO80956.1"/>
    <property type="molecule type" value="Genomic_DNA"/>
</dbReference>
<dbReference type="NCBIfam" id="TIGR01910">
    <property type="entry name" value="DapE-ArgE"/>
    <property type="match status" value="1"/>
</dbReference>